<protein>
    <submittedName>
        <fullName evidence="8">Hydroxyquinol 1,2-dioxygenase</fullName>
        <ecNumber evidence="8">1.13.11.-</ecNumber>
        <ecNumber evidence="8">1.13.11.37</ecNumber>
    </submittedName>
</protein>
<dbReference type="Pfam" id="PF00775">
    <property type="entry name" value="Dioxygenase_C"/>
    <property type="match status" value="1"/>
</dbReference>
<dbReference type="STRING" id="1791.GCA_001049355_00519"/>
<dbReference type="PANTHER" id="PTHR33711:SF7">
    <property type="entry name" value="INTRADIOL RING-CLEAVAGE DIOXYGENASES DOMAIN-CONTAINING PROTEIN-RELATED"/>
    <property type="match status" value="1"/>
</dbReference>
<evidence type="ECO:0000313" key="9">
    <source>
        <dbReference type="Proteomes" id="UP000279306"/>
    </source>
</evidence>
<dbReference type="OrthoDB" id="9800887at2"/>
<keyword evidence="3" id="KW-0479">Metal-binding</keyword>
<comment type="similarity">
    <text evidence="2">Belongs to the intradiol ring-cleavage dioxygenase family.</text>
</comment>
<dbReference type="Gene3D" id="2.60.130.10">
    <property type="entry name" value="Aromatic compound dioxygenase"/>
    <property type="match status" value="1"/>
</dbReference>
<dbReference type="EC" id="1.13.11.37" evidence="8"/>
<dbReference type="GO" id="GO:0018576">
    <property type="term" value="F:catechol 1,2-dioxygenase activity"/>
    <property type="evidence" value="ECO:0007669"/>
    <property type="project" value="InterPro"/>
</dbReference>
<evidence type="ECO:0000259" key="7">
    <source>
        <dbReference type="PROSITE" id="PS00083"/>
    </source>
</evidence>
<dbReference type="KEGG" id="mauu:NCTC10437_01566"/>
<evidence type="ECO:0000256" key="1">
    <source>
        <dbReference type="ARBA" id="ARBA00001965"/>
    </source>
</evidence>
<dbReference type="GO" id="GO:0047074">
    <property type="term" value="F:4-hydroxycatechol 1,2-dioxygenase activity"/>
    <property type="evidence" value="ECO:0007669"/>
    <property type="project" value="UniProtKB-EC"/>
</dbReference>
<dbReference type="GO" id="GO:0008199">
    <property type="term" value="F:ferric iron binding"/>
    <property type="evidence" value="ECO:0007669"/>
    <property type="project" value="InterPro"/>
</dbReference>
<dbReference type="PROSITE" id="PS00083">
    <property type="entry name" value="INTRADIOL_DIOXYGENAS"/>
    <property type="match status" value="1"/>
</dbReference>
<sequence>MDNSLDQATDIVVEAFANTPNLRLRETLISLTRHLHDWVREIDPTMDEWKVAIDYLTRTGHMCDDKRQEFMLLSDVFGVTNLVDQLESRKANDGATETTVLGPFHMVQSPRRDLGAAIMSPKVGDPCWVAGRVLNIDGTPIPGATIDVWQADDQGFYDVQILDEVDVGVGRGLFTADEQGSFYFRTVVPAPYPIPTDGPVGELLMATNRHPNRPAHVHFIAEAQGYHSLTTHMFVEGSDWIEADAVFATKRSLVVPFSWVDDRTSAAEKGLPNPHREARFDIHLARMS</sequence>
<evidence type="ECO:0000313" key="8">
    <source>
        <dbReference type="EMBL" id="VEG52649.1"/>
    </source>
</evidence>
<keyword evidence="4 8" id="KW-0223">Dioxygenase</keyword>
<dbReference type="EC" id="1.13.11.-" evidence="8"/>
<dbReference type="Proteomes" id="UP000279306">
    <property type="component" value="Chromosome"/>
</dbReference>
<dbReference type="Pfam" id="PF04444">
    <property type="entry name" value="Dioxygenase_N"/>
    <property type="match status" value="1"/>
</dbReference>
<evidence type="ECO:0000256" key="5">
    <source>
        <dbReference type="ARBA" id="ARBA00023002"/>
    </source>
</evidence>
<evidence type="ECO:0000256" key="3">
    <source>
        <dbReference type="ARBA" id="ARBA00022723"/>
    </source>
</evidence>
<feature type="domain" description="Intradiol ring-cleavage dioxygenases" evidence="7">
    <location>
        <begin position="129"/>
        <end position="157"/>
    </location>
</feature>
<keyword evidence="9" id="KW-1185">Reference proteome</keyword>
<dbReference type="InterPro" id="IPR050770">
    <property type="entry name" value="Intradiol_RC_Dioxygenase"/>
</dbReference>
<dbReference type="InterPro" id="IPR000627">
    <property type="entry name" value="Intradiol_dOase_C"/>
</dbReference>
<dbReference type="EMBL" id="LR134356">
    <property type="protein sequence ID" value="VEG52649.1"/>
    <property type="molecule type" value="Genomic_DNA"/>
</dbReference>
<organism evidence="8 9">
    <name type="scientific">Mycolicibacterium aurum</name>
    <name type="common">Mycobacterium aurum</name>
    <dbReference type="NCBI Taxonomy" id="1791"/>
    <lineage>
        <taxon>Bacteria</taxon>
        <taxon>Bacillati</taxon>
        <taxon>Actinomycetota</taxon>
        <taxon>Actinomycetes</taxon>
        <taxon>Mycobacteriales</taxon>
        <taxon>Mycobacteriaceae</taxon>
        <taxon>Mycolicibacterium</taxon>
    </lineage>
</organism>
<keyword evidence="5 8" id="KW-0560">Oxidoreductase</keyword>
<comment type="cofactor">
    <cofactor evidence="1">
        <name>Fe(3+)</name>
        <dbReference type="ChEBI" id="CHEBI:29034"/>
    </cofactor>
</comment>
<gene>
    <name evidence="8" type="primary">chqB_2</name>
    <name evidence="8" type="ORF">NCTC10437_01566</name>
</gene>
<evidence type="ECO:0000256" key="6">
    <source>
        <dbReference type="ARBA" id="ARBA00023004"/>
    </source>
</evidence>
<proteinExistence type="inferred from homology"/>
<dbReference type="PANTHER" id="PTHR33711">
    <property type="entry name" value="DIOXYGENASE, PUTATIVE (AFU_ORTHOLOGUE AFUA_2G02910)-RELATED"/>
    <property type="match status" value="1"/>
</dbReference>
<dbReference type="GO" id="GO:0009712">
    <property type="term" value="P:catechol-containing compound metabolic process"/>
    <property type="evidence" value="ECO:0007669"/>
    <property type="project" value="InterPro"/>
</dbReference>
<evidence type="ECO:0000256" key="4">
    <source>
        <dbReference type="ARBA" id="ARBA00022964"/>
    </source>
</evidence>
<dbReference type="InterPro" id="IPR007535">
    <property type="entry name" value="Catechol_dOase_N"/>
</dbReference>
<accession>A0A3S4RZJ8</accession>
<evidence type="ECO:0000256" key="2">
    <source>
        <dbReference type="ARBA" id="ARBA00007825"/>
    </source>
</evidence>
<dbReference type="AlphaFoldDB" id="A0A3S4RZJ8"/>
<keyword evidence="6" id="KW-0408">Iron</keyword>
<reference evidence="8 9" key="1">
    <citation type="submission" date="2018-12" db="EMBL/GenBank/DDBJ databases">
        <authorList>
            <consortium name="Pathogen Informatics"/>
        </authorList>
    </citation>
    <scope>NUCLEOTIDE SEQUENCE [LARGE SCALE GENOMIC DNA]</scope>
    <source>
        <strain evidence="8 9">NCTC10437</strain>
    </source>
</reference>
<dbReference type="InterPro" id="IPR015889">
    <property type="entry name" value="Intradiol_dOase_core"/>
</dbReference>
<dbReference type="SUPFAM" id="SSF49482">
    <property type="entry name" value="Aromatic compound dioxygenase"/>
    <property type="match status" value="1"/>
</dbReference>
<name>A0A3S4RZJ8_MYCAU</name>
<dbReference type="RefSeq" id="WP_048630425.1">
    <property type="nucleotide sequence ID" value="NZ_CVQQ01000001.1"/>
</dbReference>